<dbReference type="eggNOG" id="ENOG502SU37">
    <property type="taxonomic scope" value="Eukaryota"/>
</dbReference>
<accession>W2S0W6</accession>
<keyword evidence="3" id="KW-1185">Reference proteome</keyword>
<dbReference type="GeneID" id="19968810"/>
<sequence length="123" mass="13668">MSVTTTSNVSTQSVIRLLADYELTHSEGEQAPADTSVNERPRATSESNPAWWPTDHHGIPPHRPIDYTLDHEQRPWAASPIETAFVMTLLNGVGIVACISKVWRQTGGRINDNIFRFSIGGER</sequence>
<reference evidence="2 3" key="1">
    <citation type="submission" date="2013-03" db="EMBL/GenBank/DDBJ databases">
        <title>The Genome Sequence of Phialophora europaea CBS 101466.</title>
        <authorList>
            <consortium name="The Broad Institute Genomics Platform"/>
            <person name="Cuomo C."/>
            <person name="de Hoog S."/>
            <person name="Gorbushina A."/>
            <person name="Walker B."/>
            <person name="Young S.K."/>
            <person name="Zeng Q."/>
            <person name="Gargeya S."/>
            <person name="Fitzgerald M."/>
            <person name="Haas B."/>
            <person name="Abouelleil A."/>
            <person name="Allen A.W."/>
            <person name="Alvarado L."/>
            <person name="Arachchi H.M."/>
            <person name="Berlin A.M."/>
            <person name="Chapman S.B."/>
            <person name="Gainer-Dewar J."/>
            <person name="Goldberg J."/>
            <person name="Griggs A."/>
            <person name="Gujja S."/>
            <person name="Hansen M."/>
            <person name="Howarth C."/>
            <person name="Imamovic A."/>
            <person name="Ireland A."/>
            <person name="Larimer J."/>
            <person name="McCowan C."/>
            <person name="Murphy C."/>
            <person name="Pearson M."/>
            <person name="Poon T.W."/>
            <person name="Priest M."/>
            <person name="Roberts A."/>
            <person name="Saif S."/>
            <person name="Shea T."/>
            <person name="Sisk P."/>
            <person name="Sykes S."/>
            <person name="Wortman J."/>
            <person name="Nusbaum C."/>
            <person name="Birren B."/>
        </authorList>
    </citation>
    <scope>NUCLEOTIDE SEQUENCE [LARGE SCALE GENOMIC DNA]</scope>
    <source>
        <strain evidence="2 3">CBS 101466</strain>
    </source>
</reference>
<evidence type="ECO:0000313" key="2">
    <source>
        <dbReference type="EMBL" id="ETN42317.1"/>
    </source>
</evidence>
<name>W2S0W6_CYPE1</name>
<dbReference type="InParanoid" id="W2S0W6"/>
<protein>
    <submittedName>
        <fullName evidence="2">Uncharacterized protein</fullName>
    </submittedName>
</protein>
<dbReference type="OrthoDB" id="5201563at2759"/>
<evidence type="ECO:0000256" key="1">
    <source>
        <dbReference type="SAM" id="MobiDB-lite"/>
    </source>
</evidence>
<dbReference type="EMBL" id="KB822718">
    <property type="protein sequence ID" value="ETN42317.1"/>
    <property type="molecule type" value="Genomic_DNA"/>
</dbReference>
<dbReference type="HOGENOM" id="CLU_141137_1_0_1"/>
<organism evidence="2 3">
    <name type="scientific">Cyphellophora europaea (strain CBS 101466)</name>
    <name type="common">Phialophora europaea</name>
    <dbReference type="NCBI Taxonomy" id="1220924"/>
    <lineage>
        <taxon>Eukaryota</taxon>
        <taxon>Fungi</taxon>
        <taxon>Dikarya</taxon>
        <taxon>Ascomycota</taxon>
        <taxon>Pezizomycotina</taxon>
        <taxon>Eurotiomycetes</taxon>
        <taxon>Chaetothyriomycetidae</taxon>
        <taxon>Chaetothyriales</taxon>
        <taxon>Cyphellophoraceae</taxon>
        <taxon>Cyphellophora</taxon>
    </lineage>
</organism>
<feature type="region of interest" description="Disordered" evidence="1">
    <location>
        <begin position="26"/>
        <end position="57"/>
    </location>
</feature>
<dbReference type="Proteomes" id="UP000030752">
    <property type="component" value="Unassembled WGS sequence"/>
</dbReference>
<dbReference type="VEuPathDB" id="FungiDB:HMPREF1541_01471"/>
<evidence type="ECO:0000313" key="3">
    <source>
        <dbReference type="Proteomes" id="UP000030752"/>
    </source>
</evidence>
<dbReference type="AlphaFoldDB" id="W2S0W6"/>
<gene>
    <name evidence="2" type="ORF">HMPREF1541_01471</name>
</gene>
<dbReference type="RefSeq" id="XP_008714053.1">
    <property type="nucleotide sequence ID" value="XM_008715831.1"/>
</dbReference>
<proteinExistence type="predicted"/>